<accession>A0AC34Q1H1</accession>
<evidence type="ECO:0000313" key="2">
    <source>
        <dbReference type="WBParaSite" id="JU765_v2.g11982.t1"/>
    </source>
</evidence>
<proteinExistence type="predicted"/>
<protein>
    <submittedName>
        <fullName evidence="2">Uncharacterized protein</fullName>
    </submittedName>
</protein>
<reference evidence="2" key="1">
    <citation type="submission" date="2022-11" db="UniProtKB">
        <authorList>
            <consortium name="WormBaseParasite"/>
        </authorList>
    </citation>
    <scope>IDENTIFICATION</scope>
</reference>
<sequence>MERNESERSQSKPFTFLKRGQGTARFLPKYQQPLTPNFQETSTTRKTSTPRQDATKGFPDASKNLFSPIPQETPVNIRPRTAETRDSGLEVGSNRSSSRSESSPQQEINQDGARPETPQHALSATEDESQLTRRFQGLAPDVYE</sequence>
<dbReference type="Proteomes" id="UP000887576">
    <property type="component" value="Unplaced"/>
</dbReference>
<evidence type="ECO:0000313" key="1">
    <source>
        <dbReference type="Proteomes" id="UP000887576"/>
    </source>
</evidence>
<dbReference type="WBParaSite" id="JU765_v2.g11982.t1">
    <property type="protein sequence ID" value="JU765_v2.g11982.t1"/>
    <property type="gene ID" value="JU765_v2.g11982"/>
</dbReference>
<organism evidence="1 2">
    <name type="scientific">Panagrolaimus sp. JU765</name>
    <dbReference type="NCBI Taxonomy" id="591449"/>
    <lineage>
        <taxon>Eukaryota</taxon>
        <taxon>Metazoa</taxon>
        <taxon>Ecdysozoa</taxon>
        <taxon>Nematoda</taxon>
        <taxon>Chromadorea</taxon>
        <taxon>Rhabditida</taxon>
        <taxon>Tylenchina</taxon>
        <taxon>Panagrolaimomorpha</taxon>
        <taxon>Panagrolaimoidea</taxon>
        <taxon>Panagrolaimidae</taxon>
        <taxon>Panagrolaimus</taxon>
    </lineage>
</organism>
<name>A0AC34Q1H1_9BILA</name>